<evidence type="ECO:0000256" key="1">
    <source>
        <dbReference type="SAM" id="MobiDB-lite"/>
    </source>
</evidence>
<keyword evidence="3" id="KW-1185">Reference proteome</keyword>
<comment type="caution">
    <text evidence="2">The sequence shown here is derived from an EMBL/GenBank/DDBJ whole genome shotgun (WGS) entry which is preliminary data.</text>
</comment>
<evidence type="ECO:0000313" key="3">
    <source>
        <dbReference type="Proteomes" id="UP001500192"/>
    </source>
</evidence>
<name>A0ABP9QSJ2_9PSEU</name>
<feature type="region of interest" description="Disordered" evidence="1">
    <location>
        <begin position="1"/>
        <end position="57"/>
    </location>
</feature>
<evidence type="ECO:0000313" key="2">
    <source>
        <dbReference type="EMBL" id="GAA5166864.1"/>
    </source>
</evidence>
<reference evidence="3" key="1">
    <citation type="journal article" date="2019" name="Int. J. Syst. Evol. Microbiol.">
        <title>The Global Catalogue of Microorganisms (GCM) 10K type strain sequencing project: providing services to taxonomists for standard genome sequencing and annotation.</title>
        <authorList>
            <consortium name="The Broad Institute Genomics Platform"/>
            <consortium name="The Broad Institute Genome Sequencing Center for Infectious Disease"/>
            <person name="Wu L."/>
            <person name="Ma J."/>
        </authorList>
    </citation>
    <scope>NUCLEOTIDE SEQUENCE [LARGE SCALE GENOMIC DNA]</scope>
    <source>
        <strain evidence="3">JCM 18054</strain>
    </source>
</reference>
<sequence length="57" mass="5718">MLPVKANERTPGWREQVSPTGWWVRGGGAVGGGGAGVARWSGGGVRGERGGKRGSAG</sequence>
<gene>
    <name evidence="2" type="ORF">GCM10023214_40190</name>
</gene>
<feature type="compositionally biased region" description="Basic and acidic residues" evidence="1">
    <location>
        <begin position="1"/>
        <end position="12"/>
    </location>
</feature>
<protein>
    <submittedName>
        <fullName evidence="2">Uncharacterized protein</fullName>
    </submittedName>
</protein>
<accession>A0ABP9QSJ2</accession>
<organism evidence="2 3">
    <name type="scientific">Amycolatopsis dongchuanensis</name>
    <dbReference type="NCBI Taxonomy" id="1070866"/>
    <lineage>
        <taxon>Bacteria</taxon>
        <taxon>Bacillati</taxon>
        <taxon>Actinomycetota</taxon>
        <taxon>Actinomycetes</taxon>
        <taxon>Pseudonocardiales</taxon>
        <taxon>Pseudonocardiaceae</taxon>
        <taxon>Amycolatopsis</taxon>
    </lineage>
</organism>
<dbReference type="EMBL" id="BAABIB010000075">
    <property type="protein sequence ID" value="GAA5166864.1"/>
    <property type="molecule type" value="Genomic_DNA"/>
</dbReference>
<feature type="compositionally biased region" description="Gly residues" evidence="1">
    <location>
        <begin position="24"/>
        <end position="45"/>
    </location>
</feature>
<proteinExistence type="predicted"/>
<dbReference type="Proteomes" id="UP001500192">
    <property type="component" value="Unassembled WGS sequence"/>
</dbReference>